<evidence type="ECO:0000313" key="1">
    <source>
        <dbReference type="EMBL" id="VDK79100.1"/>
    </source>
</evidence>
<dbReference type="Proteomes" id="UP000277928">
    <property type="component" value="Unassembled WGS sequence"/>
</dbReference>
<gene>
    <name evidence="1" type="ORF">NLS_LOCUS4357</name>
</gene>
<accession>A0A3P6TIT5</accession>
<sequence length="105" mass="11585">MALHPQLGSASDNYAIGSAEIAHPFPLVLPFLTSHLSEGSFGLSVIKGLAASGEQWILSLSKVRSKRITMRINEVSEREHNDSISRRWELRVSSAHSIYHSIEAC</sequence>
<organism evidence="1 2">
    <name type="scientific">Litomosoides sigmodontis</name>
    <name type="common">Filarial nematode worm</name>
    <dbReference type="NCBI Taxonomy" id="42156"/>
    <lineage>
        <taxon>Eukaryota</taxon>
        <taxon>Metazoa</taxon>
        <taxon>Ecdysozoa</taxon>
        <taxon>Nematoda</taxon>
        <taxon>Chromadorea</taxon>
        <taxon>Rhabditida</taxon>
        <taxon>Spirurina</taxon>
        <taxon>Spiruromorpha</taxon>
        <taxon>Filarioidea</taxon>
        <taxon>Onchocercidae</taxon>
        <taxon>Litomosoides</taxon>
    </lineage>
</organism>
<reference evidence="1 2" key="1">
    <citation type="submission" date="2018-08" db="EMBL/GenBank/DDBJ databases">
        <authorList>
            <person name="Laetsch R D."/>
            <person name="Stevens L."/>
            <person name="Kumar S."/>
            <person name="Blaxter L. M."/>
        </authorList>
    </citation>
    <scope>NUCLEOTIDE SEQUENCE [LARGE SCALE GENOMIC DNA]</scope>
</reference>
<dbReference type="EMBL" id="UYRX01000276">
    <property type="protein sequence ID" value="VDK79100.1"/>
    <property type="molecule type" value="Genomic_DNA"/>
</dbReference>
<name>A0A3P6TIT5_LITSI</name>
<protein>
    <submittedName>
        <fullName evidence="1">Uncharacterized protein</fullName>
    </submittedName>
</protein>
<proteinExistence type="predicted"/>
<evidence type="ECO:0000313" key="2">
    <source>
        <dbReference type="Proteomes" id="UP000277928"/>
    </source>
</evidence>
<dbReference type="AlphaFoldDB" id="A0A3P6TIT5"/>
<keyword evidence="2" id="KW-1185">Reference proteome</keyword>